<name>A0A229UP65_9BACL</name>
<proteinExistence type="predicted"/>
<accession>A0A229UP65</accession>
<dbReference type="Gene3D" id="3.40.630.30">
    <property type="match status" value="1"/>
</dbReference>
<dbReference type="Proteomes" id="UP000215509">
    <property type="component" value="Unassembled WGS sequence"/>
</dbReference>
<dbReference type="Pfam" id="PF00583">
    <property type="entry name" value="Acetyltransf_1"/>
    <property type="match status" value="1"/>
</dbReference>
<evidence type="ECO:0000313" key="5">
    <source>
        <dbReference type="Proteomes" id="UP000215509"/>
    </source>
</evidence>
<keyword evidence="1 4" id="KW-0808">Transferase</keyword>
<comment type="caution">
    <text evidence="4">The sequence shown here is derived from an EMBL/GenBank/DDBJ whole genome shotgun (WGS) entry which is preliminary data.</text>
</comment>
<evidence type="ECO:0000259" key="3">
    <source>
        <dbReference type="PROSITE" id="PS51186"/>
    </source>
</evidence>
<dbReference type="OrthoDB" id="9789603at2"/>
<dbReference type="SUPFAM" id="SSF55729">
    <property type="entry name" value="Acyl-CoA N-acyltransferases (Nat)"/>
    <property type="match status" value="1"/>
</dbReference>
<evidence type="ECO:0000256" key="2">
    <source>
        <dbReference type="ARBA" id="ARBA00023315"/>
    </source>
</evidence>
<keyword evidence="5" id="KW-1185">Reference proteome</keyword>
<dbReference type="EMBL" id="NMQW01000023">
    <property type="protein sequence ID" value="OXM85327.1"/>
    <property type="molecule type" value="Genomic_DNA"/>
</dbReference>
<evidence type="ECO:0000313" key="4">
    <source>
        <dbReference type="EMBL" id="OXM85327.1"/>
    </source>
</evidence>
<protein>
    <submittedName>
        <fullName evidence="4">GNAT family N-acetyltransferase</fullName>
    </submittedName>
</protein>
<dbReference type="PROSITE" id="PS51186">
    <property type="entry name" value="GNAT"/>
    <property type="match status" value="1"/>
</dbReference>
<dbReference type="PANTHER" id="PTHR43877">
    <property type="entry name" value="AMINOALKYLPHOSPHONATE N-ACETYLTRANSFERASE-RELATED-RELATED"/>
    <property type="match status" value="1"/>
</dbReference>
<dbReference type="AlphaFoldDB" id="A0A229UP65"/>
<dbReference type="InterPro" id="IPR050832">
    <property type="entry name" value="Bact_Acetyltransf"/>
</dbReference>
<feature type="domain" description="N-acetyltransferase" evidence="3">
    <location>
        <begin position="1"/>
        <end position="141"/>
    </location>
</feature>
<dbReference type="InterPro" id="IPR016181">
    <property type="entry name" value="Acyl_CoA_acyltransferase"/>
</dbReference>
<dbReference type="RefSeq" id="WP_094016093.1">
    <property type="nucleotide sequence ID" value="NZ_NMQW01000023.1"/>
</dbReference>
<reference evidence="4 5" key="1">
    <citation type="submission" date="2017-07" db="EMBL/GenBank/DDBJ databases">
        <title>Genome sequencing and assembly of Paenibacillus rigui.</title>
        <authorList>
            <person name="Mayilraj S."/>
        </authorList>
    </citation>
    <scope>NUCLEOTIDE SEQUENCE [LARGE SCALE GENOMIC DNA]</scope>
    <source>
        <strain evidence="4 5">JCM 16352</strain>
    </source>
</reference>
<dbReference type="CDD" id="cd04301">
    <property type="entry name" value="NAT_SF"/>
    <property type="match status" value="1"/>
</dbReference>
<keyword evidence="2" id="KW-0012">Acyltransferase</keyword>
<sequence>MHIRRARQADARHIAELSNQLGYAATEEQIEERLMNLLSDEVHAVFVMEAEEEVVGWAHIQGRHLIESAAFAEIGGLVVHSRCRGQGIGRMLMRACEDWAREQKYGAVRVRSGGQRLDAHRFYEQIGYTRVKSQEVFDLHL</sequence>
<organism evidence="4 5">
    <name type="scientific">Paenibacillus rigui</name>
    <dbReference type="NCBI Taxonomy" id="554312"/>
    <lineage>
        <taxon>Bacteria</taxon>
        <taxon>Bacillati</taxon>
        <taxon>Bacillota</taxon>
        <taxon>Bacilli</taxon>
        <taxon>Bacillales</taxon>
        <taxon>Paenibacillaceae</taxon>
        <taxon>Paenibacillus</taxon>
    </lineage>
</organism>
<dbReference type="GO" id="GO:0016747">
    <property type="term" value="F:acyltransferase activity, transferring groups other than amino-acyl groups"/>
    <property type="evidence" value="ECO:0007669"/>
    <property type="project" value="InterPro"/>
</dbReference>
<evidence type="ECO:0000256" key="1">
    <source>
        <dbReference type="ARBA" id="ARBA00022679"/>
    </source>
</evidence>
<gene>
    <name evidence="4" type="ORF">CF651_17225</name>
</gene>
<dbReference type="InterPro" id="IPR000182">
    <property type="entry name" value="GNAT_dom"/>
</dbReference>